<feature type="compositionally biased region" description="Basic and acidic residues" evidence="2">
    <location>
        <begin position="673"/>
        <end position="685"/>
    </location>
</feature>
<name>A0A9Q0YMV3_HOLLE</name>
<feature type="region of interest" description="Disordered" evidence="2">
    <location>
        <begin position="1"/>
        <end position="644"/>
    </location>
</feature>
<feature type="compositionally biased region" description="Basic and acidic residues" evidence="2">
    <location>
        <begin position="290"/>
        <end position="329"/>
    </location>
</feature>
<feature type="compositionally biased region" description="Low complexity" evidence="2">
    <location>
        <begin position="55"/>
        <end position="79"/>
    </location>
</feature>
<feature type="compositionally biased region" description="Basic and acidic residues" evidence="2">
    <location>
        <begin position="448"/>
        <end position="489"/>
    </location>
</feature>
<feature type="compositionally biased region" description="Basic and acidic residues" evidence="2">
    <location>
        <begin position="417"/>
        <end position="429"/>
    </location>
</feature>
<feature type="compositionally biased region" description="Basic residues" evidence="2">
    <location>
        <begin position="558"/>
        <end position="571"/>
    </location>
</feature>
<evidence type="ECO:0000313" key="3">
    <source>
        <dbReference type="EMBL" id="KAJ8023097.1"/>
    </source>
</evidence>
<sequence length="796" mass="92321">MKAKAQAKAPNDPELSKAVKPARFRRFDSSDSEKDEDEEDEQRNSDQSEDEKSMDSLSSSSSSKSEGSSSSKSSDSSSSESEKSSKSSSSSESESEVDEERNKKEKQEESSEPDASRKQDRHVEVKDRVKSEEQSKERRQSSERTNKEEKSMKGSHSVKDRLGVRLPEGQSRRGTDENTRSSEQTTERGRDGHGRDDRRQRRDRKEDRRQNDRVKVSSNDRHRVKGHSGDLRDRLRQEKDRRDFQEKGKRDFQEKDRRIRGMEHSSRRRDENHELSKGIPNEFSRRRHERPGSDRRRETARNSRTDTRQGDAEKNNNYTDRKTFGKDPSLRNSSNSKNENLGDISQKSNVQISKKASDSESLSDIPLESEEEKGDSDAENVRFRKGRHEAKSEKREHNDQSNSQSRIVMSLQLLTESELKKADDKISKDFKRRRNIDEYGFDNSSKTNNRESGRTDFRTVDRRSRNSERRVQNSPDRTSRPRARGDFGRRKPRPSDFVSESESEDEDKTGSALRSQVSGAGDASKRDRNFTKSESTDDNSKKYDKKRDSKTERDERRRRERRERREKRSKRRVVEEKPDSHATDEENGEEAVKQLSIRDRLGDRPISGLRSSIKSRLGPKVSPSSPTHDTKDAEVPDRPKGKIRKIEVSYRDSDHNFKSRLDDLGSSEGAVEQEEKLITKPDDLRHKMKRKLHRTEEDQNPEEVVTVKRKVLKNNVWAEVLQERSAKEKRGGSASPHHGGSRGRERNEERQETKKEGKKKEQDEILEAKIKRIKEMNAAILEKQKQIQKEKELFDS</sequence>
<feature type="compositionally biased region" description="Basic and acidic residues" evidence="2">
    <location>
        <begin position="100"/>
        <end position="163"/>
    </location>
</feature>
<feature type="compositionally biased region" description="Basic and acidic residues" evidence="2">
    <location>
        <begin position="722"/>
        <end position="731"/>
    </location>
</feature>
<feature type="compositionally biased region" description="Basic and acidic residues" evidence="2">
    <location>
        <begin position="523"/>
        <end position="557"/>
    </location>
</feature>
<feature type="compositionally biased region" description="Basic and acidic residues" evidence="2">
    <location>
        <begin position="742"/>
        <end position="764"/>
    </location>
</feature>
<feature type="compositionally biased region" description="Polar residues" evidence="2">
    <location>
        <begin position="400"/>
        <end position="415"/>
    </location>
</feature>
<organism evidence="3 4">
    <name type="scientific">Holothuria leucospilota</name>
    <name type="common">Black long sea cucumber</name>
    <name type="synonym">Mertensiothuria leucospilota</name>
    <dbReference type="NCBI Taxonomy" id="206669"/>
    <lineage>
        <taxon>Eukaryota</taxon>
        <taxon>Metazoa</taxon>
        <taxon>Echinodermata</taxon>
        <taxon>Eleutherozoa</taxon>
        <taxon>Echinozoa</taxon>
        <taxon>Holothuroidea</taxon>
        <taxon>Aspidochirotacea</taxon>
        <taxon>Aspidochirotida</taxon>
        <taxon>Holothuriidae</taxon>
        <taxon>Holothuria</taxon>
    </lineage>
</organism>
<feature type="compositionally biased region" description="Basic and acidic residues" evidence="2">
    <location>
        <begin position="42"/>
        <end position="54"/>
    </location>
</feature>
<gene>
    <name evidence="3" type="ORF">HOLleu_38178</name>
</gene>
<keyword evidence="1" id="KW-0175">Coiled coil</keyword>
<feature type="compositionally biased region" description="Basic and acidic residues" evidence="2">
    <location>
        <begin position="628"/>
        <end position="644"/>
    </location>
</feature>
<accession>A0A9Q0YMV3</accession>
<evidence type="ECO:0000256" key="1">
    <source>
        <dbReference type="SAM" id="Coils"/>
    </source>
</evidence>
<feature type="coiled-coil region" evidence="1">
    <location>
        <begin position="766"/>
        <end position="793"/>
    </location>
</feature>
<keyword evidence="4" id="KW-1185">Reference proteome</keyword>
<evidence type="ECO:0000313" key="4">
    <source>
        <dbReference type="Proteomes" id="UP001152320"/>
    </source>
</evidence>
<dbReference type="EMBL" id="JAIZAY010000020">
    <property type="protein sequence ID" value="KAJ8023097.1"/>
    <property type="molecule type" value="Genomic_DNA"/>
</dbReference>
<feature type="region of interest" description="Disordered" evidence="2">
    <location>
        <begin position="656"/>
        <end position="706"/>
    </location>
</feature>
<dbReference type="AlphaFoldDB" id="A0A9Q0YMV3"/>
<feature type="compositionally biased region" description="Basic and acidic residues" evidence="2">
    <location>
        <begin position="170"/>
        <end position="276"/>
    </location>
</feature>
<comment type="caution">
    <text evidence="3">The sequence shown here is derived from an EMBL/GenBank/DDBJ whole genome shotgun (WGS) entry which is preliminary data.</text>
</comment>
<feature type="compositionally biased region" description="Basic and acidic residues" evidence="2">
    <location>
        <begin position="389"/>
        <end position="399"/>
    </location>
</feature>
<feature type="compositionally biased region" description="Basic and acidic residues" evidence="2">
    <location>
        <begin position="572"/>
        <end position="603"/>
    </location>
</feature>
<reference evidence="3" key="1">
    <citation type="submission" date="2021-10" db="EMBL/GenBank/DDBJ databases">
        <title>Tropical sea cucumber genome reveals ecological adaptation and Cuvierian tubules defense mechanism.</title>
        <authorList>
            <person name="Chen T."/>
        </authorList>
    </citation>
    <scope>NUCLEOTIDE SEQUENCE</scope>
    <source>
        <strain evidence="3">Nanhai2018</strain>
        <tissue evidence="3">Muscle</tissue>
    </source>
</reference>
<proteinExistence type="predicted"/>
<feature type="compositionally biased region" description="Polar residues" evidence="2">
    <location>
        <begin position="330"/>
        <end position="362"/>
    </location>
</feature>
<protein>
    <submittedName>
        <fullName evidence="3">Uncharacterized protein</fullName>
    </submittedName>
</protein>
<dbReference type="OrthoDB" id="10683238at2759"/>
<dbReference type="Proteomes" id="UP001152320">
    <property type="component" value="Chromosome 20"/>
</dbReference>
<feature type="region of interest" description="Disordered" evidence="2">
    <location>
        <begin position="722"/>
        <end position="764"/>
    </location>
</feature>
<evidence type="ECO:0000256" key="2">
    <source>
        <dbReference type="SAM" id="MobiDB-lite"/>
    </source>
</evidence>